<dbReference type="KEGG" id="dva:DAD186_20470"/>
<feature type="compositionally biased region" description="Basic and acidic residues" evidence="1">
    <location>
        <begin position="27"/>
        <end position="38"/>
    </location>
</feature>
<dbReference type="AlphaFoldDB" id="A0A1B0ZL25"/>
<sequence>MTARSVQIENGTVTRPAGPWTSTVQAEDTKRRLLEVRP</sequence>
<reference evidence="2 3" key="1">
    <citation type="submission" date="2015-06" db="EMBL/GenBank/DDBJ databases">
        <title>Investigation of pathophysiology for high-risk pregnancy and development of treatment modality based on it.</title>
        <authorList>
            <person name="Kim B.-C."/>
            <person name="Lim S."/>
        </authorList>
    </citation>
    <scope>NUCLEOTIDE SEQUENCE [LARGE SCALE GENOMIC DNA]</scope>
    <source>
        <strain evidence="2 3">AD1-86</strain>
    </source>
</reference>
<name>A0A1B0ZL25_9MICO</name>
<protein>
    <submittedName>
        <fullName evidence="2">Uncharacterized protein</fullName>
    </submittedName>
</protein>
<accession>A0A1B0ZL25</accession>
<evidence type="ECO:0000313" key="3">
    <source>
        <dbReference type="Proteomes" id="UP000092596"/>
    </source>
</evidence>
<evidence type="ECO:0000313" key="2">
    <source>
        <dbReference type="EMBL" id="ANP28597.1"/>
    </source>
</evidence>
<proteinExistence type="predicted"/>
<evidence type="ECO:0000256" key="1">
    <source>
        <dbReference type="SAM" id="MobiDB-lite"/>
    </source>
</evidence>
<dbReference type="EMBL" id="CP012117">
    <property type="protein sequence ID" value="ANP28597.1"/>
    <property type="molecule type" value="Genomic_DNA"/>
</dbReference>
<gene>
    <name evidence="2" type="ORF">DAD186_20470</name>
</gene>
<dbReference type="Proteomes" id="UP000092596">
    <property type="component" value="Chromosome"/>
</dbReference>
<feature type="region of interest" description="Disordered" evidence="1">
    <location>
        <begin position="1"/>
        <end position="38"/>
    </location>
</feature>
<feature type="compositionally biased region" description="Polar residues" evidence="1">
    <location>
        <begin position="1"/>
        <end position="13"/>
    </location>
</feature>
<organism evidence="2 3">
    <name type="scientific">Dermabacter vaginalis</name>
    <dbReference type="NCBI Taxonomy" id="1630135"/>
    <lineage>
        <taxon>Bacteria</taxon>
        <taxon>Bacillati</taxon>
        <taxon>Actinomycetota</taxon>
        <taxon>Actinomycetes</taxon>
        <taxon>Micrococcales</taxon>
        <taxon>Dermabacteraceae</taxon>
        <taxon>Dermabacter</taxon>
    </lineage>
</organism>